<dbReference type="GO" id="GO:0061599">
    <property type="term" value="F:molybdopterin molybdotransferase activity"/>
    <property type="evidence" value="ECO:0007669"/>
    <property type="project" value="UniProtKB-UniRule"/>
</dbReference>
<dbReference type="Gene3D" id="2.170.190.11">
    <property type="entry name" value="Molybdopterin biosynthesis moea protein, domain 3"/>
    <property type="match status" value="1"/>
</dbReference>
<proteinExistence type="inferred from homology"/>
<dbReference type="InterPro" id="IPR038987">
    <property type="entry name" value="MoeA-like"/>
</dbReference>
<evidence type="ECO:0000313" key="4">
    <source>
        <dbReference type="Proteomes" id="UP000807825"/>
    </source>
</evidence>
<dbReference type="EMBL" id="JACRDE010000520">
    <property type="protein sequence ID" value="MBI5251755.1"/>
    <property type="molecule type" value="Genomic_DNA"/>
</dbReference>
<dbReference type="SUPFAM" id="SSF63882">
    <property type="entry name" value="MoeA N-terminal region -like"/>
    <property type="match status" value="1"/>
</dbReference>
<feature type="non-terminal residue" evidence="3">
    <location>
        <position position="133"/>
    </location>
</feature>
<name>A0A9D6V708_9BACT</name>
<dbReference type="GO" id="GO:0046872">
    <property type="term" value="F:metal ion binding"/>
    <property type="evidence" value="ECO:0007669"/>
    <property type="project" value="UniProtKB-UniRule"/>
</dbReference>
<dbReference type="InterPro" id="IPR036135">
    <property type="entry name" value="MoeA_linker/N_sf"/>
</dbReference>
<dbReference type="Pfam" id="PF03453">
    <property type="entry name" value="MoeA_N"/>
    <property type="match status" value="1"/>
</dbReference>
<feature type="domain" description="MoeA N-terminal and linker" evidence="2">
    <location>
        <begin position="13"/>
        <end position="133"/>
    </location>
</feature>
<accession>A0A9D6V708</accession>
<comment type="pathway">
    <text evidence="1">Cofactor biosynthesis; molybdopterin biosynthesis.</text>
</comment>
<dbReference type="Proteomes" id="UP000807825">
    <property type="component" value="Unassembled WGS sequence"/>
</dbReference>
<dbReference type="InterPro" id="IPR005110">
    <property type="entry name" value="MoeA_linker/N"/>
</dbReference>
<dbReference type="GO" id="GO:0005829">
    <property type="term" value="C:cytosol"/>
    <property type="evidence" value="ECO:0007669"/>
    <property type="project" value="TreeGrafter"/>
</dbReference>
<keyword evidence="1" id="KW-0500">Molybdenum</keyword>
<dbReference type="AlphaFoldDB" id="A0A9D6V708"/>
<dbReference type="GO" id="GO:0006777">
    <property type="term" value="P:Mo-molybdopterin cofactor biosynthetic process"/>
    <property type="evidence" value="ECO:0007669"/>
    <property type="project" value="UniProtKB-UniRule"/>
</dbReference>
<dbReference type="PANTHER" id="PTHR10192">
    <property type="entry name" value="MOLYBDOPTERIN BIOSYNTHESIS PROTEIN"/>
    <property type="match status" value="1"/>
</dbReference>
<sequence>MRRNIYLDMKPPAEALAVFLQHLSRKSFPEPETIPVTEAMGRTTSAPVHAVLSSPHFHTAAMDGFAVKAESTFGAGPDRSLTLKIGVDAWAVNTGRPMPVGTDAVIMIEDVNFLDEETFEIEQALVPWRNVRR</sequence>
<keyword evidence="1" id="KW-0479">Metal-binding</keyword>
<evidence type="ECO:0000313" key="3">
    <source>
        <dbReference type="EMBL" id="MBI5251755.1"/>
    </source>
</evidence>
<dbReference type="PANTHER" id="PTHR10192:SF16">
    <property type="entry name" value="MOLYBDOPTERIN MOLYBDENUMTRANSFERASE"/>
    <property type="match status" value="1"/>
</dbReference>
<evidence type="ECO:0000256" key="1">
    <source>
        <dbReference type="RuleBase" id="RU365090"/>
    </source>
</evidence>
<comment type="similarity">
    <text evidence="1">Belongs to the MoeA family.</text>
</comment>
<comment type="caution">
    <text evidence="3">The sequence shown here is derived from an EMBL/GenBank/DDBJ whole genome shotgun (WGS) entry which is preliminary data.</text>
</comment>
<comment type="catalytic activity">
    <reaction evidence="1">
        <text>adenylyl-molybdopterin + molybdate = Mo-molybdopterin + AMP + H(+)</text>
        <dbReference type="Rhea" id="RHEA:35047"/>
        <dbReference type="ChEBI" id="CHEBI:15378"/>
        <dbReference type="ChEBI" id="CHEBI:36264"/>
        <dbReference type="ChEBI" id="CHEBI:62727"/>
        <dbReference type="ChEBI" id="CHEBI:71302"/>
        <dbReference type="ChEBI" id="CHEBI:456215"/>
    </reaction>
</comment>
<dbReference type="EC" id="2.10.1.1" evidence="1"/>
<keyword evidence="1" id="KW-0460">Magnesium</keyword>
<gene>
    <name evidence="3" type="ORF">HY912_19860</name>
</gene>
<protein>
    <recommendedName>
        <fullName evidence="1">Molybdopterin molybdenumtransferase</fullName>
        <ecNumber evidence="1">2.10.1.1</ecNumber>
    </recommendedName>
</protein>
<comment type="function">
    <text evidence="1">Catalyzes the insertion of molybdate into adenylated molybdopterin with the concomitant release of AMP.</text>
</comment>
<keyword evidence="1" id="KW-0808">Transferase</keyword>
<evidence type="ECO:0000259" key="2">
    <source>
        <dbReference type="Pfam" id="PF03453"/>
    </source>
</evidence>
<keyword evidence="1" id="KW-0501">Molybdenum cofactor biosynthesis</keyword>
<reference evidence="3" key="1">
    <citation type="submission" date="2020-07" db="EMBL/GenBank/DDBJ databases">
        <title>Huge and variable diversity of episymbiotic CPR bacteria and DPANN archaea in groundwater ecosystems.</title>
        <authorList>
            <person name="He C.Y."/>
            <person name="Keren R."/>
            <person name="Whittaker M."/>
            <person name="Farag I.F."/>
            <person name="Doudna J."/>
            <person name="Cate J.H.D."/>
            <person name="Banfield J.F."/>
        </authorList>
    </citation>
    <scope>NUCLEOTIDE SEQUENCE</scope>
    <source>
        <strain evidence="3">NC_groundwater_1664_Pr3_B-0.1um_52_9</strain>
    </source>
</reference>
<comment type="cofactor">
    <cofactor evidence="1">
        <name>Mg(2+)</name>
        <dbReference type="ChEBI" id="CHEBI:18420"/>
    </cofactor>
</comment>
<organism evidence="3 4">
    <name type="scientific">Desulfomonile tiedjei</name>
    <dbReference type="NCBI Taxonomy" id="2358"/>
    <lineage>
        <taxon>Bacteria</taxon>
        <taxon>Pseudomonadati</taxon>
        <taxon>Thermodesulfobacteriota</taxon>
        <taxon>Desulfomonilia</taxon>
        <taxon>Desulfomonilales</taxon>
        <taxon>Desulfomonilaceae</taxon>
        <taxon>Desulfomonile</taxon>
    </lineage>
</organism>